<dbReference type="Proteomes" id="UP000526625">
    <property type="component" value="Unassembled WGS sequence"/>
</dbReference>
<evidence type="ECO:0000313" key="1">
    <source>
        <dbReference type="EMBL" id="MBB6494670.1"/>
    </source>
</evidence>
<name>A0ABR6R659_RHITR</name>
<dbReference type="EMBL" id="JACHBF010000019">
    <property type="protein sequence ID" value="MBB6494670.1"/>
    <property type="molecule type" value="Genomic_DNA"/>
</dbReference>
<sequence length="129" mass="14310">MSGLRLSLQSSLPRAVSSPSCFSRSFASAALARPALLPLMTKRVRADAQGRLQGMLTCLMSLASMIAPWVISETYFASRHIFPGWSGFSVLRSIFSVCRFCSQTGLRQIDRGKERGITKESRTERHPSR</sequence>
<protein>
    <submittedName>
        <fullName evidence="1">Uncharacterized protein</fullName>
    </submittedName>
</protein>
<proteinExistence type="predicted"/>
<reference evidence="1 2" key="1">
    <citation type="submission" date="2020-08" db="EMBL/GenBank/DDBJ databases">
        <title>Genomic Encyclopedia of Type Strains, Phase IV (KMG-V): Genome sequencing to study the core and pangenomes of soil and plant-associated prokaryotes.</title>
        <authorList>
            <person name="Whitman W."/>
        </authorList>
    </citation>
    <scope>NUCLEOTIDE SEQUENCE [LARGE SCALE GENOMIC DNA]</scope>
    <source>
        <strain evidence="1 2">SEMIA 4059</strain>
    </source>
</reference>
<organism evidence="1 2">
    <name type="scientific">Rhizobium tropici</name>
    <dbReference type="NCBI Taxonomy" id="398"/>
    <lineage>
        <taxon>Bacteria</taxon>
        <taxon>Pseudomonadati</taxon>
        <taxon>Pseudomonadota</taxon>
        <taxon>Alphaproteobacteria</taxon>
        <taxon>Hyphomicrobiales</taxon>
        <taxon>Rhizobiaceae</taxon>
        <taxon>Rhizobium/Agrobacterium group</taxon>
        <taxon>Rhizobium</taxon>
    </lineage>
</organism>
<evidence type="ECO:0000313" key="2">
    <source>
        <dbReference type="Proteomes" id="UP000526625"/>
    </source>
</evidence>
<gene>
    <name evidence="1" type="ORF">GGD45_005114</name>
</gene>
<comment type="caution">
    <text evidence="1">The sequence shown here is derived from an EMBL/GenBank/DDBJ whole genome shotgun (WGS) entry which is preliminary data.</text>
</comment>
<keyword evidence="2" id="KW-1185">Reference proteome</keyword>
<accession>A0ABR6R659</accession>
<dbReference type="RefSeq" id="WP_135488248.1">
    <property type="nucleotide sequence ID" value="NZ_JAADZA010000019.1"/>
</dbReference>